<evidence type="ECO:0000313" key="4">
    <source>
        <dbReference type="EMBL" id="EKX62773.1"/>
    </source>
</evidence>
<evidence type="ECO:0000259" key="3">
    <source>
        <dbReference type="PROSITE" id="PS50110"/>
    </source>
</evidence>
<dbReference type="InterPro" id="IPR050595">
    <property type="entry name" value="Bact_response_regulator"/>
</dbReference>
<dbReference type="CDD" id="cd17535">
    <property type="entry name" value="REC_NarL-like"/>
    <property type="match status" value="1"/>
</dbReference>
<dbReference type="InterPro" id="IPR001789">
    <property type="entry name" value="Sig_transdc_resp-reg_receiver"/>
</dbReference>
<sequence>MSMRCLIVDDSARFLEAARTLLERDGIRVVGVASTGAEALARAVELAPDVVLLDIDLNGESGLELAPRLARTASSIIIILTSTHSLDDIQELVAASPARGFLHKSKLSGQALRDLLGPDPRPPAHRGF</sequence>
<dbReference type="AlphaFoldDB" id="L1KQZ4"/>
<dbReference type="PATRIC" id="fig|698759.3.peg.6535"/>
<dbReference type="InterPro" id="IPR058245">
    <property type="entry name" value="NreC/VraR/RcsB-like_REC"/>
</dbReference>
<dbReference type="Proteomes" id="UP000010411">
    <property type="component" value="Unassembled WGS sequence"/>
</dbReference>
<dbReference type="PANTHER" id="PTHR44591:SF3">
    <property type="entry name" value="RESPONSE REGULATORY DOMAIN-CONTAINING PROTEIN"/>
    <property type="match status" value="1"/>
</dbReference>
<dbReference type="PROSITE" id="PS50110">
    <property type="entry name" value="RESPONSE_REGULATORY"/>
    <property type="match status" value="1"/>
</dbReference>
<dbReference type="OrthoDB" id="7352332at2"/>
<evidence type="ECO:0000256" key="2">
    <source>
        <dbReference type="PROSITE-ProRule" id="PRU00169"/>
    </source>
</evidence>
<evidence type="ECO:0000313" key="5">
    <source>
        <dbReference type="Proteomes" id="UP000010411"/>
    </source>
</evidence>
<gene>
    <name evidence="4" type="ORF">STRIP9103_02104</name>
</gene>
<dbReference type="SUPFAM" id="SSF52172">
    <property type="entry name" value="CheY-like"/>
    <property type="match status" value="1"/>
</dbReference>
<reference evidence="4 5" key="1">
    <citation type="submission" date="2012-11" db="EMBL/GenBank/DDBJ databases">
        <authorList>
            <person name="Huguet-Tapia J.C."/>
            <person name="Durkin A.S."/>
            <person name="Pettis G.S."/>
            <person name="Badger J.H."/>
        </authorList>
    </citation>
    <scope>NUCLEOTIDE SEQUENCE [LARGE SCALE GENOMIC DNA]</scope>
    <source>
        <strain evidence="4 5">91-03</strain>
    </source>
</reference>
<evidence type="ECO:0000256" key="1">
    <source>
        <dbReference type="ARBA" id="ARBA00022553"/>
    </source>
</evidence>
<keyword evidence="1 2" id="KW-0597">Phosphoprotein</keyword>
<organism evidence="4 5">
    <name type="scientific">Streptomyces ipomoeae 91-03</name>
    <dbReference type="NCBI Taxonomy" id="698759"/>
    <lineage>
        <taxon>Bacteria</taxon>
        <taxon>Bacillati</taxon>
        <taxon>Actinomycetota</taxon>
        <taxon>Actinomycetes</taxon>
        <taxon>Kitasatosporales</taxon>
        <taxon>Streptomycetaceae</taxon>
        <taxon>Streptomyces</taxon>
    </lineage>
</organism>
<protein>
    <submittedName>
        <fullName evidence="4">Response regulator receiver domain protein</fullName>
    </submittedName>
</protein>
<accession>L1KQZ4</accession>
<dbReference type="GO" id="GO:0000160">
    <property type="term" value="P:phosphorelay signal transduction system"/>
    <property type="evidence" value="ECO:0007669"/>
    <property type="project" value="InterPro"/>
</dbReference>
<dbReference type="SMART" id="SM00448">
    <property type="entry name" value="REC"/>
    <property type="match status" value="1"/>
</dbReference>
<dbReference type="Pfam" id="PF00072">
    <property type="entry name" value="Response_reg"/>
    <property type="match status" value="1"/>
</dbReference>
<dbReference type="InterPro" id="IPR011006">
    <property type="entry name" value="CheY-like_superfamily"/>
</dbReference>
<comment type="caution">
    <text evidence="4">The sequence shown here is derived from an EMBL/GenBank/DDBJ whole genome shotgun (WGS) entry which is preliminary data.</text>
</comment>
<dbReference type="Gene3D" id="3.40.50.2300">
    <property type="match status" value="1"/>
</dbReference>
<dbReference type="PANTHER" id="PTHR44591">
    <property type="entry name" value="STRESS RESPONSE REGULATOR PROTEIN 1"/>
    <property type="match status" value="1"/>
</dbReference>
<name>L1KQZ4_9ACTN</name>
<keyword evidence="5" id="KW-1185">Reference proteome</keyword>
<feature type="domain" description="Response regulatory" evidence="3">
    <location>
        <begin position="4"/>
        <end position="119"/>
    </location>
</feature>
<proteinExistence type="predicted"/>
<feature type="modified residue" description="4-aspartylphosphate" evidence="2">
    <location>
        <position position="54"/>
    </location>
</feature>
<dbReference type="RefSeq" id="WP_009327414.1">
    <property type="nucleotide sequence ID" value="NZ_AEJC01000490.1"/>
</dbReference>
<dbReference type="EMBL" id="AEJC01000490">
    <property type="protein sequence ID" value="EKX62773.1"/>
    <property type="molecule type" value="Genomic_DNA"/>
</dbReference>